<comment type="caution">
    <text evidence="1">The sequence shown here is derived from an EMBL/GenBank/DDBJ whole genome shotgun (WGS) entry which is preliminary data.</text>
</comment>
<proteinExistence type="predicted"/>
<dbReference type="eggNOG" id="ENOG5032797">
    <property type="taxonomic scope" value="Bacteria"/>
</dbReference>
<evidence type="ECO:0000313" key="1">
    <source>
        <dbReference type="EMBL" id="OEJ95287.1"/>
    </source>
</evidence>
<name>A0A1D3DSI6_9ACTN</name>
<reference evidence="1 2" key="1">
    <citation type="journal article" date="2013" name="Genome Announc.">
        <title>Genome Sequence of Streptomyces violaceusniger Strain SPC6, a Halotolerant Streptomycete That Exhibits Rapid Growth and Development.</title>
        <authorList>
            <person name="Chen X."/>
            <person name="Zhang B."/>
            <person name="Zhang W."/>
            <person name="Wu X."/>
            <person name="Zhang M."/>
            <person name="Chen T."/>
            <person name="Liu G."/>
            <person name="Dyson P."/>
        </authorList>
    </citation>
    <scope>NUCLEOTIDE SEQUENCE [LARGE SCALE GENOMIC DNA]</scope>
    <source>
        <strain evidence="1 2">SPC6</strain>
    </source>
</reference>
<accession>A0A1D3DSI6</accession>
<evidence type="ECO:0000313" key="2">
    <source>
        <dbReference type="Proteomes" id="UP000095329"/>
    </source>
</evidence>
<sequence length="63" mass="6715">MTSKQQLAALAVAACKEMVRIGVQHGIESDHARHAAALADRALTAAENAGCTIDDYARARRTH</sequence>
<keyword evidence="2" id="KW-1185">Reference proteome</keyword>
<dbReference type="EMBL" id="ASHX02000001">
    <property type="protein sequence ID" value="OEJ95287.1"/>
    <property type="molecule type" value="Genomic_DNA"/>
</dbReference>
<protein>
    <submittedName>
        <fullName evidence="1">Uncharacterized protein</fullName>
    </submittedName>
</protein>
<dbReference type="AlphaFoldDB" id="A0A1D3DSI6"/>
<dbReference type="STRING" id="1306406.J116_013180"/>
<dbReference type="RefSeq" id="WP_023587536.1">
    <property type="nucleotide sequence ID" value="NZ_ASHX02000001.1"/>
</dbReference>
<dbReference type="PROSITE" id="PS51257">
    <property type="entry name" value="PROKAR_LIPOPROTEIN"/>
    <property type="match status" value="1"/>
</dbReference>
<dbReference type="Proteomes" id="UP000095329">
    <property type="component" value="Unassembled WGS sequence"/>
</dbReference>
<organism evidence="1 2">
    <name type="scientific">Streptomyces thermolilacinus SPC6</name>
    <dbReference type="NCBI Taxonomy" id="1306406"/>
    <lineage>
        <taxon>Bacteria</taxon>
        <taxon>Bacillati</taxon>
        <taxon>Actinomycetota</taxon>
        <taxon>Actinomycetes</taxon>
        <taxon>Kitasatosporales</taxon>
        <taxon>Streptomycetaceae</taxon>
        <taxon>Streptomyces</taxon>
    </lineage>
</organism>
<gene>
    <name evidence="1" type="ORF">J116_013180</name>
</gene>